<evidence type="ECO:0000313" key="2">
    <source>
        <dbReference type="EMBL" id="MST87626.1"/>
    </source>
</evidence>
<proteinExistence type="predicted"/>
<dbReference type="AlphaFoldDB" id="A0A6A8MG10"/>
<sequence length="86" mass="9157">MTHSKLNQNIGRIASVISVLMYVSYLAQFASNLAGQKGNPVQPFVAAVNASLWVTYGWTAPKKDWPIIIANAPGVVLGLVTGITCL</sequence>
<dbReference type="Pfam" id="PF03083">
    <property type="entry name" value="MtN3_slv"/>
    <property type="match status" value="1"/>
</dbReference>
<reference evidence="2 3" key="1">
    <citation type="submission" date="2019-08" db="EMBL/GenBank/DDBJ databases">
        <title>In-depth cultivation of the pig gut microbiome towards novel bacterial diversity and tailored functional studies.</title>
        <authorList>
            <person name="Wylensek D."/>
            <person name="Hitch T.C.A."/>
            <person name="Clavel T."/>
        </authorList>
    </citation>
    <scope>NUCLEOTIDE SEQUENCE [LARGE SCALE GENOMIC DNA]</scope>
    <source>
        <strain evidence="2 3">Bifido-178-WT-2B</strain>
    </source>
</reference>
<organism evidence="2 3">
    <name type="scientific">Lactobacillus porci</name>
    <dbReference type="NCBI Taxonomy" id="2012477"/>
    <lineage>
        <taxon>Bacteria</taxon>
        <taxon>Bacillati</taxon>
        <taxon>Bacillota</taxon>
        <taxon>Bacilli</taxon>
        <taxon>Lactobacillales</taxon>
        <taxon>Lactobacillaceae</taxon>
        <taxon>Lactobacillus</taxon>
    </lineage>
</organism>
<dbReference type="Proteomes" id="UP000438120">
    <property type="component" value="Unassembled WGS sequence"/>
</dbReference>
<accession>A0A6A8MG10</accession>
<feature type="transmembrane region" description="Helical" evidence="1">
    <location>
        <begin position="65"/>
        <end position="85"/>
    </location>
</feature>
<keyword evidence="3" id="KW-1185">Reference proteome</keyword>
<evidence type="ECO:0008006" key="4">
    <source>
        <dbReference type="Google" id="ProtNLM"/>
    </source>
</evidence>
<evidence type="ECO:0000313" key="3">
    <source>
        <dbReference type="Proteomes" id="UP000438120"/>
    </source>
</evidence>
<comment type="caution">
    <text evidence="2">The sequence shown here is derived from an EMBL/GenBank/DDBJ whole genome shotgun (WGS) entry which is preliminary data.</text>
</comment>
<dbReference type="GO" id="GO:0016020">
    <property type="term" value="C:membrane"/>
    <property type="evidence" value="ECO:0007669"/>
    <property type="project" value="InterPro"/>
</dbReference>
<dbReference type="InterPro" id="IPR004316">
    <property type="entry name" value="SWEET_rpt"/>
</dbReference>
<keyword evidence="1" id="KW-1133">Transmembrane helix</keyword>
<keyword evidence="1" id="KW-0812">Transmembrane</keyword>
<dbReference type="OrthoDB" id="9794653at2"/>
<evidence type="ECO:0000256" key="1">
    <source>
        <dbReference type="SAM" id="Phobius"/>
    </source>
</evidence>
<dbReference type="Gene3D" id="1.20.1280.290">
    <property type="match status" value="1"/>
</dbReference>
<name>A0A6A8MG10_9LACO</name>
<protein>
    <recommendedName>
        <fullName evidence="4">Small conserved membrane protein</fullName>
    </recommendedName>
</protein>
<gene>
    <name evidence="2" type="ORF">FYJ62_08335</name>
</gene>
<dbReference type="RefSeq" id="WP_154549230.1">
    <property type="nucleotide sequence ID" value="NZ_VUMX01000025.1"/>
</dbReference>
<dbReference type="EMBL" id="VUMX01000025">
    <property type="protein sequence ID" value="MST87626.1"/>
    <property type="molecule type" value="Genomic_DNA"/>
</dbReference>
<keyword evidence="1" id="KW-0472">Membrane</keyword>
<feature type="transmembrane region" description="Helical" evidence="1">
    <location>
        <begin position="12"/>
        <end position="30"/>
    </location>
</feature>